<comment type="caution">
    <text evidence="2">The sequence shown here is derived from an EMBL/GenBank/DDBJ whole genome shotgun (WGS) entry which is preliminary data.</text>
</comment>
<proteinExistence type="predicted"/>
<name>A0ABD6CH88_9EURY</name>
<reference evidence="2 3" key="1">
    <citation type="journal article" date="2019" name="Int. J. Syst. Evol. Microbiol.">
        <title>The Global Catalogue of Microorganisms (GCM) 10K type strain sequencing project: providing services to taxonomists for standard genome sequencing and annotation.</title>
        <authorList>
            <consortium name="The Broad Institute Genomics Platform"/>
            <consortium name="The Broad Institute Genome Sequencing Center for Infectious Disease"/>
            <person name="Wu L."/>
            <person name="Ma J."/>
        </authorList>
    </citation>
    <scope>NUCLEOTIDE SEQUENCE [LARGE SCALE GENOMIC DNA]</scope>
    <source>
        <strain evidence="2 3">CGMCC 1.12125</strain>
    </source>
</reference>
<evidence type="ECO:0000313" key="3">
    <source>
        <dbReference type="Proteomes" id="UP001597119"/>
    </source>
</evidence>
<feature type="region of interest" description="Disordered" evidence="1">
    <location>
        <begin position="145"/>
        <end position="166"/>
    </location>
</feature>
<sequence length="166" mass="18513">MSGDGTTEGTRVELYARSSLPEIAEKRRDQIATRLDELANAGHISQVEIHNWRKKVSLTADCREQTRYEAFTEWADEVGVDLAPFFDTRTCYSMDSGEKGERLVLPALCLAVYRDGTLQSVYPHSTNDGSRSVMDCLRAIESARRRTPDPDGATLTADDDSLEVSH</sequence>
<dbReference type="AlphaFoldDB" id="A0ABD6CH88"/>
<dbReference type="EMBL" id="JBHUDJ010000014">
    <property type="protein sequence ID" value="MFD1588679.1"/>
    <property type="molecule type" value="Genomic_DNA"/>
</dbReference>
<evidence type="ECO:0000313" key="2">
    <source>
        <dbReference type="EMBL" id="MFD1588679.1"/>
    </source>
</evidence>
<dbReference type="Proteomes" id="UP001597119">
    <property type="component" value="Unassembled WGS sequence"/>
</dbReference>
<protein>
    <submittedName>
        <fullName evidence="2">HTH domain-containing protein</fullName>
    </submittedName>
</protein>
<organism evidence="2 3">
    <name type="scientific">Halorientalis brevis</name>
    <dbReference type="NCBI Taxonomy" id="1126241"/>
    <lineage>
        <taxon>Archaea</taxon>
        <taxon>Methanobacteriati</taxon>
        <taxon>Methanobacteriota</taxon>
        <taxon>Stenosarchaea group</taxon>
        <taxon>Halobacteria</taxon>
        <taxon>Halobacteriales</taxon>
        <taxon>Haloarculaceae</taxon>
        <taxon>Halorientalis</taxon>
    </lineage>
</organism>
<feature type="compositionally biased region" description="Acidic residues" evidence="1">
    <location>
        <begin position="157"/>
        <end position="166"/>
    </location>
</feature>
<accession>A0ABD6CH88</accession>
<keyword evidence="3" id="KW-1185">Reference proteome</keyword>
<dbReference type="InterPro" id="IPR046783">
    <property type="entry name" value="HTH_63"/>
</dbReference>
<gene>
    <name evidence="2" type="ORF">ACFR9U_17005</name>
</gene>
<dbReference type="Pfam" id="PF20575">
    <property type="entry name" value="HTH_63"/>
    <property type="match status" value="1"/>
</dbReference>
<dbReference type="RefSeq" id="WP_247378336.1">
    <property type="nucleotide sequence ID" value="NZ_JALLGV010000005.1"/>
</dbReference>
<evidence type="ECO:0000256" key="1">
    <source>
        <dbReference type="SAM" id="MobiDB-lite"/>
    </source>
</evidence>